<dbReference type="AlphaFoldDB" id="A0A2I7TI54"/>
<evidence type="ECO:0000313" key="1">
    <source>
        <dbReference type="EMBL" id="QOY26878.1"/>
    </source>
</evidence>
<protein>
    <submittedName>
        <fullName evidence="1">Uncharacterized protein</fullName>
    </submittedName>
</protein>
<accession>A0A2D3DUG1</accession>
<gene>
    <name evidence="1" type="ORF">BACVE_001889</name>
</gene>
<dbReference type="Proteomes" id="UP000587477">
    <property type="component" value="Chromosome"/>
</dbReference>
<sequence length="149" mass="17279">MKKINLNSITQKEILQIEKQFERIALNKIRNNQEKFRKMGLKIEAAFGRVGHEKEIGKEVRPSDCFESTYNSLIFFSAAYLDGTDFHDNEDGYCVDHLDIWVCEKKLFSGKAGYLSDLESDEEIAKEIQNKINELYLEAAEMIEMLNES</sequence>
<dbReference type="EMBL" id="CP063687">
    <property type="protein sequence ID" value="QOY26878.1"/>
    <property type="molecule type" value="Genomic_DNA"/>
</dbReference>
<dbReference type="RefSeq" id="WP_017418575.1">
    <property type="nucleotide sequence ID" value="NZ_AP024501.1"/>
</dbReference>
<accession>A0A2I7TI54</accession>
<reference evidence="2" key="1">
    <citation type="submission" date="2020-10" db="EMBL/GenBank/DDBJ databases">
        <title>Complete genome sequence of Bacillus velezensis NST6.</title>
        <authorList>
            <person name="Choi J."/>
        </authorList>
    </citation>
    <scope>NUCLEOTIDE SEQUENCE [LARGE SCALE GENOMIC DNA]</scope>
    <source>
        <strain evidence="2">NST6</strain>
    </source>
</reference>
<evidence type="ECO:0000313" key="2">
    <source>
        <dbReference type="Proteomes" id="UP000587477"/>
    </source>
</evidence>
<name>A0A2I7TI54_BACVE</name>
<proteinExistence type="predicted"/>
<organism evidence="1 2">
    <name type="scientific">Bacillus velezensis</name>
    <dbReference type="NCBI Taxonomy" id="492670"/>
    <lineage>
        <taxon>Bacteria</taxon>
        <taxon>Bacillati</taxon>
        <taxon>Bacillota</taxon>
        <taxon>Bacilli</taxon>
        <taxon>Bacillales</taxon>
        <taxon>Bacillaceae</taxon>
        <taxon>Bacillus</taxon>
        <taxon>Bacillus amyloliquefaciens group</taxon>
    </lineage>
</organism>